<dbReference type="InterPro" id="IPR003593">
    <property type="entry name" value="AAA+_ATPase"/>
</dbReference>
<dbReference type="SUPFAM" id="SSF52540">
    <property type="entry name" value="P-loop containing nucleoside triphosphate hydrolases"/>
    <property type="match status" value="1"/>
</dbReference>
<reference evidence="6 7" key="1">
    <citation type="journal article" date="2014" name="Mol. Biol. Evol.">
        <title>Massive expansion of Ubiquitination-related gene families within the Chlamydiae.</title>
        <authorList>
            <person name="Domman D."/>
            <person name="Collingro A."/>
            <person name="Lagkouvardos I."/>
            <person name="Gehre L."/>
            <person name="Weinmaier T."/>
            <person name="Rattei T."/>
            <person name="Subtil A."/>
            <person name="Horn M."/>
        </authorList>
    </citation>
    <scope>NUCLEOTIDE SEQUENCE [LARGE SCALE GENOMIC DNA]</scope>
    <source>
        <strain evidence="6 7">EI2</strain>
    </source>
</reference>
<dbReference type="InterPro" id="IPR050130">
    <property type="entry name" value="ClpA_ClpB"/>
</dbReference>
<evidence type="ECO:0000256" key="2">
    <source>
        <dbReference type="ARBA" id="ARBA00022840"/>
    </source>
</evidence>
<dbReference type="CDD" id="cd19499">
    <property type="entry name" value="RecA-like_ClpB_Hsp104-like"/>
    <property type="match status" value="1"/>
</dbReference>
<dbReference type="Pfam" id="PF10431">
    <property type="entry name" value="ClpB_D2-small"/>
    <property type="match status" value="1"/>
</dbReference>
<dbReference type="Gene3D" id="1.10.8.60">
    <property type="match status" value="1"/>
</dbReference>
<dbReference type="Proteomes" id="UP000031465">
    <property type="component" value="Unassembled WGS sequence"/>
</dbReference>
<dbReference type="PANTHER" id="PTHR11638">
    <property type="entry name" value="ATP-DEPENDENT CLP PROTEASE"/>
    <property type="match status" value="1"/>
</dbReference>
<dbReference type="AlphaFoldDB" id="A0A0C1JRZ1"/>
<dbReference type="InterPro" id="IPR001270">
    <property type="entry name" value="ClpA/B"/>
</dbReference>
<dbReference type="GO" id="GO:0005737">
    <property type="term" value="C:cytoplasm"/>
    <property type="evidence" value="ECO:0007669"/>
    <property type="project" value="TreeGrafter"/>
</dbReference>
<evidence type="ECO:0000259" key="5">
    <source>
        <dbReference type="SMART" id="SM01086"/>
    </source>
</evidence>
<dbReference type="InterPro" id="IPR027417">
    <property type="entry name" value="P-loop_NTPase"/>
</dbReference>
<keyword evidence="6" id="KW-0346">Stress response</keyword>
<dbReference type="SMART" id="SM00382">
    <property type="entry name" value="AAA"/>
    <property type="match status" value="1"/>
</dbReference>
<keyword evidence="1" id="KW-0547">Nucleotide-binding</keyword>
<evidence type="ECO:0000313" key="6">
    <source>
        <dbReference type="EMBL" id="KIC73920.1"/>
    </source>
</evidence>
<dbReference type="SMART" id="SM01086">
    <property type="entry name" value="ClpB_D2-small"/>
    <property type="match status" value="1"/>
</dbReference>
<dbReference type="GO" id="GO:0034605">
    <property type="term" value="P:cellular response to heat"/>
    <property type="evidence" value="ECO:0007669"/>
    <property type="project" value="TreeGrafter"/>
</dbReference>
<evidence type="ECO:0000256" key="1">
    <source>
        <dbReference type="ARBA" id="ARBA00022741"/>
    </source>
</evidence>
<feature type="domain" description="AAA+ ATPase" evidence="4">
    <location>
        <begin position="110"/>
        <end position="254"/>
    </location>
</feature>
<comment type="caution">
    <text evidence="6">The sequence shown here is derived from an EMBL/GenBank/DDBJ whole genome shotgun (WGS) entry which is preliminary data.</text>
</comment>
<dbReference type="PANTHER" id="PTHR11638:SF18">
    <property type="entry name" value="HEAT SHOCK PROTEIN 104"/>
    <property type="match status" value="1"/>
</dbReference>
<dbReference type="Pfam" id="PF07724">
    <property type="entry name" value="AAA_2"/>
    <property type="match status" value="1"/>
</dbReference>
<organism evidence="6 7">
    <name type="scientific">Candidatus Protochlamydia amoebophila</name>
    <dbReference type="NCBI Taxonomy" id="362787"/>
    <lineage>
        <taxon>Bacteria</taxon>
        <taxon>Pseudomonadati</taxon>
        <taxon>Chlamydiota</taxon>
        <taxon>Chlamydiia</taxon>
        <taxon>Parachlamydiales</taxon>
        <taxon>Parachlamydiaceae</taxon>
        <taxon>Candidatus Protochlamydia</taxon>
    </lineage>
</organism>
<keyword evidence="2 6" id="KW-0067">ATP-binding</keyword>
<dbReference type="EMBL" id="JSAN01000017">
    <property type="protein sequence ID" value="KIC73920.1"/>
    <property type="molecule type" value="Genomic_DNA"/>
</dbReference>
<dbReference type="GO" id="GO:0016887">
    <property type="term" value="F:ATP hydrolysis activity"/>
    <property type="evidence" value="ECO:0007669"/>
    <property type="project" value="InterPro"/>
</dbReference>
<gene>
    <name evidence="6" type="primary">clpB</name>
    <name evidence="6" type="ORF">DB44_AS00160</name>
</gene>
<protein>
    <submittedName>
        <fullName evidence="6">Putative endopeptidase Clp ATP-binding chain B (Heat shock protein)</fullName>
    </submittedName>
</protein>
<dbReference type="Gene3D" id="3.40.50.300">
    <property type="entry name" value="P-loop containing nucleotide triphosphate hydrolases"/>
    <property type="match status" value="1"/>
</dbReference>
<name>A0A0C1JRZ1_9BACT</name>
<dbReference type="PRINTS" id="PR00300">
    <property type="entry name" value="CLPPROTEASEA"/>
</dbReference>
<accession>A0A0C1JRZ1</accession>
<proteinExistence type="predicted"/>
<evidence type="ECO:0000256" key="3">
    <source>
        <dbReference type="ARBA" id="ARBA00023186"/>
    </source>
</evidence>
<keyword evidence="3" id="KW-0143">Chaperone</keyword>
<dbReference type="GO" id="GO:0005524">
    <property type="term" value="F:ATP binding"/>
    <property type="evidence" value="ECO:0007669"/>
    <property type="project" value="UniProtKB-KW"/>
</dbReference>
<evidence type="ECO:0000259" key="4">
    <source>
        <dbReference type="SMART" id="SM00382"/>
    </source>
</evidence>
<sequence length="383" mass="43173">MNIKKDLKMKKFLLVISFLAVSLIKAENLSIITEEKELTLSLQEIDHLQAWCPWSSTPPKDVNPKPLSPFNVLELENNLREKVIGQSQAVENTANALLCYYAGINDPNKPIASFLYVGPTGVGKTELAKELARQLFQDETKLLRFDMSEYESQVGINRLIGVPNGYKDSEHGGLLSNAILANPHAVVLLDEIEKADPKVRALFLHIFDEGYFTSGVGELVDCRNCVFIATTNLASQAILNIHPFSYEKALDTIEIYLINALTPEFYNRIEPVIFQGLDREMMKEIAQIKLNQLAQNILKQKKVKVYFDEFVVDYIQTKGYHPALGARPMQRLIKNELTPLIAKTILHAQYLPGDVMHISYLESELIISRLAESEANEILSTNP</sequence>
<dbReference type="PATRIC" id="fig|362787.3.peg.259"/>
<feature type="domain" description="Clp ATPase C-terminal" evidence="5">
    <location>
        <begin position="277"/>
        <end position="367"/>
    </location>
</feature>
<dbReference type="InterPro" id="IPR003959">
    <property type="entry name" value="ATPase_AAA_core"/>
</dbReference>
<dbReference type="InterPro" id="IPR019489">
    <property type="entry name" value="Clp_ATPase_C"/>
</dbReference>
<evidence type="ECO:0000313" key="7">
    <source>
        <dbReference type="Proteomes" id="UP000031465"/>
    </source>
</evidence>